<dbReference type="EMBL" id="LRVM01000005">
    <property type="protein sequence ID" value="KXL52688.1"/>
    <property type="molecule type" value="Genomic_DNA"/>
</dbReference>
<evidence type="ECO:0000313" key="2">
    <source>
        <dbReference type="Proteomes" id="UP000070539"/>
    </source>
</evidence>
<dbReference type="Proteomes" id="UP000070539">
    <property type="component" value="Unassembled WGS sequence"/>
</dbReference>
<gene>
    <name evidence="1" type="ORF">CLNEO_17090</name>
</gene>
<proteinExistence type="predicted"/>
<reference evidence="1 2" key="1">
    <citation type="submission" date="2016-01" db="EMBL/GenBank/DDBJ databases">
        <title>Genome sequence of Clostridium neopropionicum X4, DSM-3847.</title>
        <authorList>
            <person name="Poehlein A."/>
            <person name="Beck M.H."/>
            <person name="Bengelsdorf F.R."/>
            <person name="Daniel R."/>
            <person name="Duerre P."/>
        </authorList>
    </citation>
    <scope>NUCLEOTIDE SEQUENCE [LARGE SCALE GENOMIC DNA]</scope>
    <source>
        <strain evidence="1 2">DSM-3847</strain>
    </source>
</reference>
<evidence type="ECO:0000313" key="1">
    <source>
        <dbReference type="EMBL" id="KXL52688.1"/>
    </source>
</evidence>
<name>A0A136WDT9_9FIRM</name>
<accession>A0A136WDT9</accession>
<sequence>MVMGGLLATQSINCEDFLESYSEDFETYFRPSNLPVLNTRILSHDLLDKNYGKKPEEISLPDGLLDTPENTILNFYSILRDAANPVADKSAGCGTIGLDKTPYPTSYQFLSYEYQQNLSYESYLKSYENILHINLIKFHPLPLGKAEENAARYFVELETIEGTDKEIGVFAYYYGFVDLKKEKNQFKITNIYYFGENFLCAPYHGWHWDAESNVAIRYGDWCKLIQGDIQKSQTDDIVRIIFDGTDGYQYCIVFFQLTNSTDLEVAQYRKLPGGTWKPITITVEECLENKKSTAQ</sequence>
<protein>
    <submittedName>
        <fullName evidence="1">Uncharacterized protein</fullName>
    </submittedName>
</protein>
<dbReference type="OrthoDB" id="1747159at2"/>
<organism evidence="1 2">
    <name type="scientific">Anaerotignum neopropionicum</name>
    <dbReference type="NCBI Taxonomy" id="36847"/>
    <lineage>
        <taxon>Bacteria</taxon>
        <taxon>Bacillati</taxon>
        <taxon>Bacillota</taxon>
        <taxon>Clostridia</taxon>
        <taxon>Lachnospirales</taxon>
        <taxon>Anaerotignaceae</taxon>
        <taxon>Anaerotignum</taxon>
    </lineage>
</organism>
<dbReference type="RefSeq" id="WP_157723528.1">
    <property type="nucleotide sequence ID" value="NZ_LRVM01000005.1"/>
</dbReference>
<keyword evidence="2" id="KW-1185">Reference proteome</keyword>
<dbReference type="AlphaFoldDB" id="A0A136WDT9"/>
<comment type="caution">
    <text evidence="1">The sequence shown here is derived from an EMBL/GenBank/DDBJ whole genome shotgun (WGS) entry which is preliminary data.</text>
</comment>